<comment type="caution">
    <text evidence="6">The sequence shown here is derived from an EMBL/GenBank/DDBJ whole genome shotgun (WGS) entry which is preliminary data.</text>
</comment>
<dbReference type="Pfam" id="PF03205">
    <property type="entry name" value="MobB"/>
    <property type="match status" value="1"/>
</dbReference>
<evidence type="ECO:0000256" key="1">
    <source>
        <dbReference type="ARBA" id="ARBA00022485"/>
    </source>
</evidence>
<gene>
    <name evidence="6" type="ORF">A2Y62_16930</name>
</gene>
<dbReference type="Pfam" id="PF04060">
    <property type="entry name" value="FeS"/>
    <property type="match status" value="1"/>
</dbReference>
<dbReference type="InterPro" id="IPR027417">
    <property type="entry name" value="P-loop_NTPase"/>
</dbReference>
<accession>A0A1F5VDT1</accession>
<dbReference type="PROSITE" id="PS51656">
    <property type="entry name" value="4FE4S"/>
    <property type="match status" value="1"/>
</dbReference>
<dbReference type="InterPro" id="IPR007202">
    <property type="entry name" value="4Fe-4S_dom"/>
</dbReference>
<reference evidence="6 7" key="1">
    <citation type="journal article" date="2016" name="Nat. Commun.">
        <title>Thousands of microbial genomes shed light on interconnected biogeochemical processes in an aquifer system.</title>
        <authorList>
            <person name="Anantharaman K."/>
            <person name="Brown C.T."/>
            <person name="Hug L.A."/>
            <person name="Sharon I."/>
            <person name="Castelle C.J."/>
            <person name="Probst A.J."/>
            <person name="Thomas B.C."/>
            <person name="Singh A."/>
            <person name="Wilkins M.J."/>
            <person name="Karaoz U."/>
            <person name="Brodie E.L."/>
            <person name="Williams K.H."/>
            <person name="Hubbard S.S."/>
            <person name="Banfield J.F."/>
        </authorList>
    </citation>
    <scope>NUCLEOTIDE SEQUENCE [LARGE SCALE GENOMIC DNA]</scope>
</reference>
<name>A0A1F5VDT1_9BACT</name>
<dbReference type="GO" id="GO:0051539">
    <property type="term" value="F:4 iron, 4 sulfur cluster binding"/>
    <property type="evidence" value="ECO:0007669"/>
    <property type="project" value="UniProtKB-KW"/>
</dbReference>
<evidence type="ECO:0000259" key="5">
    <source>
        <dbReference type="PROSITE" id="PS51656"/>
    </source>
</evidence>
<dbReference type="GO" id="GO:0006777">
    <property type="term" value="P:Mo-molybdopterin cofactor biosynthetic process"/>
    <property type="evidence" value="ECO:0007669"/>
    <property type="project" value="InterPro"/>
</dbReference>
<keyword evidence="2" id="KW-0479">Metal-binding</keyword>
<evidence type="ECO:0000313" key="6">
    <source>
        <dbReference type="EMBL" id="OGF61584.1"/>
    </source>
</evidence>
<dbReference type="AlphaFoldDB" id="A0A1F5VDT1"/>
<dbReference type="EMBL" id="MFGW01000192">
    <property type="protein sequence ID" value="OGF61584.1"/>
    <property type="molecule type" value="Genomic_DNA"/>
</dbReference>
<keyword evidence="3" id="KW-0408">Iron</keyword>
<feature type="domain" description="4Fe-4S" evidence="5">
    <location>
        <begin position="135"/>
        <end position="194"/>
    </location>
</feature>
<dbReference type="GO" id="GO:0005525">
    <property type="term" value="F:GTP binding"/>
    <property type="evidence" value="ECO:0007669"/>
    <property type="project" value="InterPro"/>
</dbReference>
<dbReference type="InterPro" id="IPR004435">
    <property type="entry name" value="MobB_dom"/>
</dbReference>
<dbReference type="SUPFAM" id="SSF52540">
    <property type="entry name" value="P-loop containing nucleoside triphosphate hydrolases"/>
    <property type="match status" value="1"/>
</dbReference>
<dbReference type="Proteomes" id="UP000178943">
    <property type="component" value="Unassembled WGS sequence"/>
</dbReference>
<evidence type="ECO:0000256" key="3">
    <source>
        <dbReference type="ARBA" id="ARBA00023004"/>
    </source>
</evidence>
<evidence type="ECO:0000256" key="2">
    <source>
        <dbReference type="ARBA" id="ARBA00022723"/>
    </source>
</evidence>
<dbReference type="Gene3D" id="1.10.15.40">
    <property type="entry name" value="Electron transport complex subunit B, putative Fe-S cluster"/>
    <property type="match status" value="1"/>
</dbReference>
<dbReference type="PANTHER" id="PTHR40072">
    <property type="entry name" value="MOLYBDOPTERIN-GUANINE DINUCLEOTIDE BIOSYNTHESIS ADAPTER PROTEIN-RELATED"/>
    <property type="match status" value="1"/>
</dbReference>
<keyword evidence="4" id="KW-0411">Iron-sulfur</keyword>
<sequence>MKAIQVIGYKNSGKSSLIIQLAKHLKKRGYAVCVLKHAHHLTMPEKDEKILQEAERYLITSETGSILYISSFLQFLQATAFLNADFLIIEGYKEHNFIPRVVCWKNEEERKELATGMEIGNCGLGEWKNEVRINELIEVIEKRAFLLPGIDCGKCDFGTCHEMAGQILAEKKRLEDCVALSEDTKVIINGNQVALSPFVAHIMKQTFGGFLKSLKGVVSGKAIIEIDIEP</sequence>
<dbReference type="Gene3D" id="3.40.50.300">
    <property type="entry name" value="P-loop containing nucleotide triphosphate hydrolases"/>
    <property type="match status" value="1"/>
</dbReference>
<dbReference type="STRING" id="1817863.A2Y62_16930"/>
<evidence type="ECO:0000256" key="4">
    <source>
        <dbReference type="ARBA" id="ARBA00023014"/>
    </source>
</evidence>
<organism evidence="6 7">
    <name type="scientific">Candidatus Fischerbacteria bacterium RBG_13_37_8</name>
    <dbReference type="NCBI Taxonomy" id="1817863"/>
    <lineage>
        <taxon>Bacteria</taxon>
        <taxon>Candidatus Fischeribacteriota</taxon>
    </lineage>
</organism>
<keyword evidence="1" id="KW-0004">4Fe-4S</keyword>
<protein>
    <recommendedName>
        <fullName evidence="5">4Fe-4S domain-containing protein</fullName>
    </recommendedName>
</protein>
<proteinExistence type="predicted"/>
<dbReference type="GO" id="GO:0046872">
    <property type="term" value="F:metal ion binding"/>
    <property type="evidence" value="ECO:0007669"/>
    <property type="project" value="UniProtKB-KW"/>
</dbReference>
<dbReference type="PANTHER" id="PTHR40072:SF1">
    <property type="entry name" value="MOLYBDOPTERIN-GUANINE DINUCLEOTIDE BIOSYNTHESIS ADAPTER PROTEIN"/>
    <property type="match status" value="1"/>
</dbReference>
<evidence type="ECO:0000313" key="7">
    <source>
        <dbReference type="Proteomes" id="UP000178943"/>
    </source>
</evidence>
<dbReference type="InterPro" id="IPR052539">
    <property type="entry name" value="MGD_biosynthesis_adapter"/>
</dbReference>